<comment type="subcellular location">
    <subcellularLocation>
        <location evidence="1">Cell surface</location>
    </subcellularLocation>
</comment>
<evidence type="ECO:0000313" key="4">
    <source>
        <dbReference type="EMBL" id="TQR14840.1"/>
    </source>
</evidence>
<evidence type="ECO:0000256" key="3">
    <source>
        <dbReference type="SAM" id="Phobius"/>
    </source>
</evidence>
<dbReference type="InterPro" id="IPR012902">
    <property type="entry name" value="N_methyl_site"/>
</dbReference>
<feature type="transmembrane region" description="Helical" evidence="3">
    <location>
        <begin position="12"/>
        <end position="34"/>
    </location>
</feature>
<organism evidence="4 5">
    <name type="scientific">Psychrobacillus soli</name>
    <dbReference type="NCBI Taxonomy" id="1543965"/>
    <lineage>
        <taxon>Bacteria</taxon>
        <taxon>Bacillati</taxon>
        <taxon>Bacillota</taxon>
        <taxon>Bacilli</taxon>
        <taxon>Bacillales</taxon>
        <taxon>Bacillaceae</taxon>
        <taxon>Psychrobacillus</taxon>
    </lineage>
</organism>
<keyword evidence="3" id="KW-0472">Membrane</keyword>
<name>A0A544TBJ5_9BACI</name>
<dbReference type="Pfam" id="PF07963">
    <property type="entry name" value="N_methyl"/>
    <property type="match status" value="1"/>
</dbReference>
<gene>
    <name evidence="4" type="ORF">FG383_10190</name>
</gene>
<keyword evidence="2" id="KW-0178">Competence</keyword>
<dbReference type="Proteomes" id="UP000318937">
    <property type="component" value="Unassembled WGS sequence"/>
</dbReference>
<evidence type="ECO:0000313" key="5">
    <source>
        <dbReference type="Proteomes" id="UP000318937"/>
    </source>
</evidence>
<sequence length="144" mass="15924">MLNRNKNTSGFTLVEILASVVLLTVVISLFLSMFPQMANINNKNGGNLDAANVGKELLVSMKKIKYDQSIALNNLPLENAIKIGTSPNIIISGTYNSNNQSFKAKITIWPTPDVNAPQALYRMQIDVMNSNDRILTTTYGYLKK</sequence>
<protein>
    <recommendedName>
        <fullName evidence="6">Prepilin-type N-terminal cleavage/methylation domain-containing protein</fullName>
    </recommendedName>
</protein>
<accession>A0A544TBJ5</accession>
<dbReference type="GO" id="GO:0030420">
    <property type="term" value="P:establishment of competence for transformation"/>
    <property type="evidence" value="ECO:0007669"/>
    <property type="project" value="UniProtKB-KW"/>
</dbReference>
<keyword evidence="3" id="KW-0812">Transmembrane</keyword>
<dbReference type="OrthoDB" id="2704592at2"/>
<evidence type="ECO:0000256" key="2">
    <source>
        <dbReference type="ARBA" id="ARBA00023287"/>
    </source>
</evidence>
<dbReference type="PROSITE" id="PS00409">
    <property type="entry name" value="PROKAR_NTER_METHYL"/>
    <property type="match status" value="1"/>
</dbReference>
<dbReference type="AlphaFoldDB" id="A0A544TBJ5"/>
<evidence type="ECO:0000256" key="1">
    <source>
        <dbReference type="ARBA" id="ARBA00004241"/>
    </source>
</evidence>
<keyword evidence="5" id="KW-1185">Reference proteome</keyword>
<proteinExistence type="predicted"/>
<dbReference type="EMBL" id="VDGG01000017">
    <property type="protein sequence ID" value="TQR14840.1"/>
    <property type="molecule type" value="Genomic_DNA"/>
</dbReference>
<evidence type="ECO:0008006" key="6">
    <source>
        <dbReference type="Google" id="ProtNLM"/>
    </source>
</evidence>
<reference evidence="4 5" key="1">
    <citation type="submission" date="2019-05" db="EMBL/GenBank/DDBJ databases">
        <title>Psychrobacillus vulpis sp. nov., a new species isolated from feces of a red fox that inhabits in The Tablas de Daimiel Natural Park, Albacete, Spain.</title>
        <authorList>
            <person name="Rodriguez M."/>
            <person name="Reina J.C."/>
            <person name="Bejar V."/>
            <person name="Llamas I."/>
        </authorList>
    </citation>
    <scope>NUCLEOTIDE SEQUENCE [LARGE SCALE GENOMIC DNA]</scope>
    <source>
        <strain evidence="4 5">NHI-2</strain>
    </source>
</reference>
<comment type="caution">
    <text evidence="4">The sequence shown here is derived from an EMBL/GenBank/DDBJ whole genome shotgun (WGS) entry which is preliminary data.</text>
</comment>
<dbReference type="GO" id="GO:0009986">
    <property type="term" value="C:cell surface"/>
    <property type="evidence" value="ECO:0007669"/>
    <property type="project" value="UniProtKB-SubCell"/>
</dbReference>
<dbReference type="RefSeq" id="WP_142607307.1">
    <property type="nucleotide sequence ID" value="NZ_VDGG01000017.1"/>
</dbReference>
<keyword evidence="3" id="KW-1133">Transmembrane helix</keyword>